<dbReference type="PANTHER" id="PTHR30632">
    <property type="entry name" value="MOLYBDATE-BINDING PERIPLASMIC PROTEIN"/>
    <property type="match status" value="1"/>
</dbReference>
<dbReference type="PROSITE" id="PS51257">
    <property type="entry name" value="PROKAR_LIPOPROTEIN"/>
    <property type="match status" value="1"/>
</dbReference>
<feature type="signal peptide" evidence="5">
    <location>
        <begin position="1"/>
        <end position="26"/>
    </location>
</feature>
<dbReference type="GO" id="GO:0015689">
    <property type="term" value="P:molybdate ion transport"/>
    <property type="evidence" value="ECO:0007669"/>
    <property type="project" value="InterPro"/>
</dbReference>
<dbReference type="SUPFAM" id="SSF53850">
    <property type="entry name" value="Periplasmic binding protein-like II"/>
    <property type="match status" value="1"/>
</dbReference>
<dbReference type="EMBL" id="CP163302">
    <property type="protein sequence ID" value="XDP45821.1"/>
    <property type="molecule type" value="Genomic_DNA"/>
</dbReference>
<dbReference type="NCBIfam" id="TIGR01256">
    <property type="entry name" value="modA"/>
    <property type="match status" value="1"/>
</dbReference>
<name>A0AB39L490_9MICC</name>
<dbReference type="AlphaFoldDB" id="A0AB39L490"/>
<evidence type="ECO:0000256" key="3">
    <source>
        <dbReference type="ARBA" id="ARBA00022729"/>
    </source>
</evidence>
<keyword evidence="3 5" id="KW-0732">Signal</keyword>
<organism evidence="6">
    <name type="scientific">Sinomonas puerhi</name>
    <dbReference type="NCBI Taxonomy" id="3238584"/>
    <lineage>
        <taxon>Bacteria</taxon>
        <taxon>Bacillati</taxon>
        <taxon>Actinomycetota</taxon>
        <taxon>Actinomycetes</taxon>
        <taxon>Micrococcales</taxon>
        <taxon>Micrococcaceae</taxon>
        <taxon>Sinomonas</taxon>
    </lineage>
</organism>
<evidence type="ECO:0000256" key="4">
    <source>
        <dbReference type="PIRSR" id="PIRSR004846-1"/>
    </source>
</evidence>
<dbReference type="KEGG" id="spue:AB5L97_02035"/>
<reference evidence="6" key="1">
    <citation type="submission" date="2024-07" db="EMBL/GenBank/DDBJ databases">
        <authorList>
            <person name="fu j."/>
        </authorList>
    </citation>
    <scope>NUCLEOTIDE SEQUENCE</scope>
    <source>
        <strain evidence="6">P10A9</strain>
    </source>
</reference>
<feature type="binding site" evidence="4">
    <location>
        <position position="56"/>
    </location>
    <ligand>
        <name>molybdate</name>
        <dbReference type="ChEBI" id="CHEBI:36264"/>
    </ligand>
</feature>
<evidence type="ECO:0000313" key="6">
    <source>
        <dbReference type="EMBL" id="XDP45821.1"/>
    </source>
</evidence>
<evidence type="ECO:0000256" key="1">
    <source>
        <dbReference type="ARBA" id="ARBA00009175"/>
    </source>
</evidence>
<dbReference type="GO" id="GO:0030973">
    <property type="term" value="F:molybdate ion binding"/>
    <property type="evidence" value="ECO:0007669"/>
    <property type="project" value="TreeGrafter"/>
</dbReference>
<keyword evidence="4" id="KW-0500">Molybdenum</keyword>
<dbReference type="PIRSF" id="PIRSF004846">
    <property type="entry name" value="ModA"/>
    <property type="match status" value="1"/>
</dbReference>
<dbReference type="RefSeq" id="WP_369046257.1">
    <property type="nucleotide sequence ID" value="NZ_CP163302.1"/>
</dbReference>
<evidence type="ECO:0000256" key="5">
    <source>
        <dbReference type="SAM" id="SignalP"/>
    </source>
</evidence>
<dbReference type="CDD" id="cd13538">
    <property type="entry name" value="PBP2_ModA_like_1"/>
    <property type="match status" value="1"/>
</dbReference>
<dbReference type="InterPro" id="IPR050682">
    <property type="entry name" value="ModA/WtpA"/>
</dbReference>
<feature type="binding site" evidence="4">
    <location>
        <position position="84"/>
    </location>
    <ligand>
        <name>molybdate</name>
        <dbReference type="ChEBI" id="CHEBI:36264"/>
    </ligand>
</feature>
<gene>
    <name evidence="6" type="primary">modA</name>
    <name evidence="6" type="ORF">AB5L97_02035</name>
</gene>
<dbReference type="PANTHER" id="PTHR30632:SF0">
    <property type="entry name" value="SULFATE-BINDING PROTEIN"/>
    <property type="match status" value="1"/>
</dbReference>
<sequence>MTGPVRARLGALAALLVLLSAGLLTACGSTTAGGAAASSSAVSTGRHTITVFAAASLKQTFTLLGKQFEAAHSGTTVAFSFAGSSDLAAQIAQGAPADVFASADTKNMDKVTGPGLADGEANDFATNVLTIAVRPGNPSGIAALADLTKPGVKLVECAAQVPCGSAAQAAAKAAGNGAGVTLKPVSEESNVTDVLGKVISGEADAGLVYVTDVKGASGKVDSVPFPEASAAVNHYPIAVLRDSKDKDPARAFVAYVSSPEGRKVLADAGFGAP</sequence>
<dbReference type="InterPro" id="IPR005950">
    <property type="entry name" value="ModA"/>
</dbReference>
<evidence type="ECO:0000256" key="2">
    <source>
        <dbReference type="ARBA" id="ARBA00022723"/>
    </source>
</evidence>
<feature type="chain" id="PRO_5044322508" evidence="5">
    <location>
        <begin position="27"/>
        <end position="273"/>
    </location>
</feature>
<proteinExistence type="inferred from homology"/>
<keyword evidence="2 4" id="KW-0479">Metal-binding</keyword>
<comment type="similarity">
    <text evidence="1">Belongs to the bacterial solute-binding protein ModA family.</text>
</comment>
<dbReference type="GO" id="GO:0046872">
    <property type="term" value="F:metal ion binding"/>
    <property type="evidence" value="ECO:0007669"/>
    <property type="project" value="UniProtKB-KW"/>
</dbReference>
<dbReference type="Pfam" id="PF13531">
    <property type="entry name" value="SBP_bac_11"/>
    <property type="match status" value="1"/>
</dbReference>
<feature type="binding site" evidence="4">
    <location>
        <position position="191"/>
    </location>
    <ligand>
        <name>molybdate</name>
        <dbReference type="ChEBI" id="CHEBI:36264"/>
    </ligand>
</feature>
<feature type="binding site" evidence="4">
    <location>
        <position position="209"/>
    </location>
    <ligand>
        <name>molybdate</name>
        <dbReference type="ChEBI" id="CHEBI:36264"/>
    </ligand>
</feature>
<accession>A0AB39L490</accession>
<dbReference type="Gene3D" id="3.40.190.10">
    <property type="entry name" value="Periplasmic binding protein-like II"/>
    <property type="match status" value="2"/>
</dbReference>
<protein>
    <submittedName>
        <fullName evidence="6">Molybdate ABC transporter substrate-binding protein</fullName>
    </submittedName>
</protein>